<proteinExistence type="predicted"/>
<keyword evidence="3" id="KW-1185">Reference proteome</keyword>
<dbReference type="EnsemblPlants" id="OMERI12G13170.7">
    <property type="protein sequence ID" value="OMERI12G13170.7"/>
    <property type="gene ID" value="OMERI12G13170"/>
</dbReference>
<organism evidence="2">
    <name type="scientific">Oryza meridionalis</name>
    <dbReference type="NCBI Taxonomy" id="40149"/>
    <lineage>
        <taxon>Eukaryota</taxon>
        <taxon>Viridiplantae</taxon>
        <taxon>Streptophyta</taxon>
        <taxon>Embryophyta</taxon>
        <taxon>Tracheophyta</taxon>
        <taxon>Spermatophyta</taxon>
        <taxon>Magnoliopsida</taxon>
        <taxon>Liliopsida</taxon>
        <taxon>Poales</taxon>
        <taxon>Poaceae</taxon>
        <taxon>BOP clade</taxon>
        <taxon>Oryzoideae</taxon>
        <taxon>Oryzeae</taxon>
        <taxon>Oryzinae</taxon>
        <taxon>Oryza</taxon>
    </lineage>
</organism>
<feature type="compositionally biased region" description="Gly residues" evidence="1">
    <location>
        <begin position="19"/>
        <end position="28"/>
    </location>
</feature>
<feature type="region of interest" description="Disordered" evidence="1">
    <location>
        <begin position="1"/>
        <end position="33"/>
    </location>
</feature>
<sequence length="77" mass="8180">MQSWPWAEAGDHTPTSLGMGSGGGGGGCMRQSDRGIKQSLAGIDPAPSLKKEVKMEIWNLDMGVETGYMREAEIDAP</sequence>
<dbReference type="Gramene" id="OMERI12G13170.7">
    <property type="protein sequence ID" value="OMERI12G13170.7"/>
    <property type="gene ID" value="OMERI12G13170"/>
</dbReference>
<evidence type="ECO:0000256" key="1">
    <source>
        <dbReference type="SAM" id="MobiDB-lite"/>
    </source>
</evidence>
<dbReference type="HOGENOM" id="CLU_2762083_0_0_1"/>
<evidence type="ECO:0000313" key="2">
    <source>
        <dbReference type="EnsemblPlants" id="OMERI12G13170.7"/>
    </source>
</evidence>
<dbReference type="AlphaFoldDB" id="A0A0E0FE25"/>
<evidence type="ECO:0000313" key="3">
    <source>
        <dbReference type="Proteomes" id="UP000008021"/>
    </source>
</evidence>
<reference evidence="2" key="2">
    <citation type="submission" date="2018-05" db="EMBL/GenBank/DDBJ databases">
        <title>OmerRS3 (Oryza meridionalis Reference Sequence Version 3).</title>
        <authorList>
            <person name="Zhang J."/>
            <person name="Kudrna D."/>
            <person name="Lee S."/>
            <person name="Talag J."/>
            <person name="Welchert J."/>
            <person name="Wing R.A."/>
        </authorList>
    </citation>
    <scope>NUCLEOTIDE SEQUENCE [LARGE SCALE GENOMIC DNA]</scope>
    <source>
        <strain evidence="2">cv. OR44</strain>
    </source>
</reference>
<name>A0A0E0FE25_9ORYZ</name>
<dbReference type="Proteomes" id="UP000008021">
    <property type="component" value="Chromosome 12"/>
</dbReference>
<reference evidence="2" key="1">
    <citation type="submission" date="2015-04" db="UniProtKB">
        <authorList>
            <consortium name="EnsemblPlants"/>
        </authorList>
    </citation>
    <scope>IDENTIFICATION</scope>
</reference>
<protein>
    <submittedName>
        <fullName evidence="2">Uncharacterized protein</fullName>
    </submittedName>
</protein>
<accession>A0A0E0FE25</accession>